<dbReference type="InterPro" id="IPR011013">
    <property type="entry name" value="Gal_mutarotase_sf_dom"/>
</dbReference>
<evidence type="ECO:0000256" key="5">
    <source>
        <dbReference type="PIRSR" id="PIRSR016020-1"/>
    </source>
</evidence>
<keyword evidence="3 4" id="KW-0413">Isomerase</keyword>
<evidence type="ECO:0000256" key="4">
    <source>
        <dbReference type="PIRNR" id="PIRNR016020"/>
    </source>
</evidence>
<dbReference type="Gene3D" id="2.70.98.10">
    <property type="match status" value="1"/>
</dbReference>
<evidence type="ECO:0000256" key="2">
    <source>
        <dbReference type="ARBA" id="ARBA00005866"/>
    </source>
</evidence>
<feature type="active site" evidence="5">
    <location>
        <position position="282"/>
    </location>
</feature>
<dbReference type="InterPro" id="IPR014718">
    <property type="entry name" value="GH-type_carb-bd"/>
</dbReference>
<dbReference type="PIRSF" id="PIRSF016020">
    <property type="entry name" value="PHexose_mutarotase"/>
    <property type="match status" value="1"/>
</dbReference>
<dbReference type="InterPro" id="IPR025532">
    <property type="entry name" value="G6P_1-epimerase"/>
</dbReference>
<gene>
    <name evidence="6" type="ORF">CEJ42_12225</name>
</gene>
<dbReference type="Proteomes" id="UP000197596">
    <property type="component" value="Unassembled WGS sequence"/>
</dbReference>
<evidence type="ECO:0000313" key="7">
    <source>
        <dbReference type="Proteomes" id="UP000197596"/>
    </source>
</evidence>
<evidence type="ECO:0000256" key="1">
    <source>
        <dbReference type="ARBA" id="ARBA00001096"/>
    </source>
</evidence>
<comment type="similarity">
    <text evidence="2 4">Belongs to the glucose-6-phosphate 1-epimerase family.</text>
</comment>
<accession>A0A246WQU8</accession>
<comment type="catalytic activity">
    <reaction evidence="1">
        <text>alpha-D-glucose 6-phosphate = beta-D-glucose 6-phosphate</text>
        <dbReference type="Rhea" id="RHEA:16249"/>
        <dbReference type="ChEBI" id="CHEBI:58225"/>
        <dbReference type="ChEBI" id="CHEBI:58247"/>
        <dbReference type="EC" id="5.1.3.15"/>
    </reaction>
</comment>
<dbReference type="EMBL" id="NJGU01000006">
    <property type="protein sequence ID" value="OWY28744.1"/>
    <property type="molecule type" value="Genomic_DNA"/>
</dbReference>
<dbReference type="PANTHER" id="PTHR11122">
    <property type="entry name" value="APOSPORY-ASSOCIATED PROTEIN C-RELATED"/>
    <property type="match status" value="1"/>
</dbReference>
<dbReference type="GO" id="GO:0030246">
    <property type="term" value="F:carbohydrate binding"/>
    <property type="evidence" value="ECO:0007669"/>
    <property type="project" value="UniProtKB-UniRule"/>
</dbReference>
<reference evidence="6 7" key="1">
    <citation type="submission" date="2017-06" db="EMBL/GenBank/DDBJ databases">
        <title>Herbaspirillum phytohormonus sp. nov., isolated from the root nodule of Robinia pseudoacacia in lead-zinc mine.</title>
        <authorList>
            <person name="Fan M."/>
            <person name="Lin Y."/>
        </authorList>
    </citation>
    <scope>NUCLEOTIDE SEQUENCE [LARGE SCALE GENOMIC DNA]</scope>
    <source>
        <strain evidence="6 7">HZ10</strain>
    </source>
</reference>
<name>A0A246WQU8_9BURK</name>
<dbReference type="CDD" id="cd09020">
    <property type="entry name" value="D-hex-6-P-epi_like"/>
    <property type="match status" value="1"/>
</dbReference>
<dbReference type="InterPro" id="IPR008183">
    <property type="entry name" value="Aldose_1/G6P_1-epimerase"/>
</dbReference>
<dbReference type="GO" id="GO:0005975">
    <property type="term" value="P:carbohydrate metabolic process"/>
    <property type="evidence" value="ECO:0007669"/>
    <property type="project" value="InterPro"/>
</dbReference>
<comment type="caution">
    <text evidence="6">The sequence shown here is derived from an EMBL/GenBank/DDBJ whole genome shotgun (WGS) entry which is preliminary data.</text>
</comment>
<sequence length="314" mass="35115">MIFTEDQEVPAQLPHIQRIEVNQLYCLRVQTARAELLIAEQGAQVLRYQEHGQEPVIWMSEEAAFEAGNSVRGGIPVCWPWFGDLMRNPPQVQALHSGGRLPAHGLVRGIEWILVENAIEGDSVRLTLAIPPTSESPSLRHLPPGLELRLEILLDDRLHLKLTTRNGSEQHIALSQALHSYFAVSSIHNATVEGLEGQRYIETLEGWAERQQKRALVVSSETDRIYLDLPPQLAIRDDGWNRRIRIEASGSTSAVVWNPWASKARRLSQFADDAWQRMLCIETANVMDDLVELAPGEEHSMGVALWAEPLGGAA</sequence>
<dbReference type="GO" id="GO:0047938">
    <property type="term" value="F:glucose-6-phosphate 1-epimerase activity"/>
    <property type="evidence" value="ECO:0007669"/>
    <property type="project" value="UniProtKB-UniRule"/>
</dbReference>
<dbReference type="EC" id="5.1.3.15" evidence="4"/>
<feature type="active site" evidence="5">
    <location>
        <position position="179"/>
    </location>
</feature>
<dbReference type="RefSeq" id="WP_088751439.1">
    <property type="nucleotide sequence ID" value="NZ_NJGU01000006.1"/>
</dbReference>
<evidence type="ECO:0000256" key="3">
    <source>
        <dbReference type="ARBA" id="ARBA00023235"/>
    </source>
</evidence>
<dbReference type="Pfam" id="PF01263">
    <property type="entry name" value="Aldose_epim"/>
    <property type="match status" value="1"/>
</dbReference>
<proteinExistence type="inferred from homology"/>
<dbReference type="AlphaFoldDB" id="A0A246WQU8"/>
<dbReference type="SUPFAM" id="SSF74650">
    <property type="entry name" value="Galactose mutarotase-like"/>
    <property type="match status" value="1"/>
</dbReference>
<dbReference type="PANTHER" id="PTHR11122:SF13">
    <property type="entry name" value="GLUCOSE-6-PHOSPHATE 1-EPIMERASE"/>
    <property type="match status" value="1"/>
</dbReference>
<protein>
    <recommendedName>
        <fullName evidence="4">Putative glucose-6-phosphate 1-epimerase</fullName>
        <ecNumber evidence="4">5.1.3.15</ecNumber>
    </recommendedName>
</protein>
<evidence type="ECO:0000313" key="6">
    <source>
        <dbReference type="EMBL" id="OWY28744.1"/>
    </source>
</evidence>
<organism evidence="6 7">
    <name type="scientific">Herbaspirillum robiniae</name>
    <dbReference type="NCBI Taxonomy" id="2014887"/>
    <lineage>
        <taxon>Bacteria</taxon>
        <taxon>Pseudomonadati</taxon>
        <taxon>Pseudomonadota</taxon>
        <taxon>Betaproteobacteria</taxon>
        <taxon>Burkholderiales</taxon>
        <taxon>Oxalobacteraceae</taxon>
        <taxon>Herbaspirillum</taxon>
    </lineage>
</organism>